<keyword evidence="2" id="KW-1185">Reference proteome</keyword>
<dbReference type="RefSeq" id="WP_168054284.1">
    <property type="nucleotide sequence ID" value="NZ_JAAOZT010000004.1"/>
</dbReference>
<name>A0A840RWX9_9BURK</name>
<sequence length="331" mass="35992">MLLVQLKQPDNSRRIGVLENDNRDIRLIDGYETTFALAQAAITQKSSLKDLASAALGTTTVDYATVASESRLLPPLDHADDAHCFVTGTGLTHLGSADGRDAMHKKISDIDSLTDSMKMFRMGLDGGKPAAGELGVQPEWFYKGDGSIVRANGEALTMPHFALDGGEEPEIAALYVIGTDGSPYRLGFAIGNEFSDHVTERQNYLYLAHSKLRQCSLGPALLLGELPTHVQGMSRIRDTAGAVRWEKPFLSGEDNMSHTIANLEYHHFKYPLFCRPGDVHVHFFGTATLSCVDGIEVLAGETFEIDVAAFGPPLRNKLALETLAQPVIHSL</sequence>
<evidence type="ECO:0000313" key="1">
    <source>
        <dbReference type="EMBL" id="MBB5202093.1"/>
    </source>
</evidence>
<dbReference type="SUPFAM" id="SSF56529">
    <property type="entry name" value="FAH"/>
    <property type="match status" value="1"/>
</dbReference>
<accession>A0A840RWX9</accession>
<protein>
    <recommendedName>
        <fullName evidence="3">FAH family protein</fullName>
    </recommendedName>
</protein>
<dbReference type="Proteomes" id="UP000571084">
    <property type="component" value="Unassembled WGS sequence"/>
</dbReference>
<gene>
    <name evidence="1" type="ORF">HNR39_003956</name>
</gene>
<comment type="caution">
    <text evidence="1">The sequence shown here is derived from an EMBL/GenBank/DDBJ whole genome shotgun (WGS) entry which is preliminary data.</text>
</comment>
<evidence type="ECO:0008006" key="3">
    <source>
        <dbReference type="Google" id="ProtNLM"/>
    </source>
</evidence>
<dbReference type="Gene3D" id="3.90.850.10">
    <property type="entry name" value="Fumarylacetoacetase-like, C-terminal domain"/>
    <property type="match status" value="1"/>
</dbReference>
<reference evidence="1 2" key="1">
    <citation type="submission" date="2020-08" db="EMBL/GenBank/DDBJ databases">
        <title>Genomic Encyclopedia of Type Strains, Phase IV (KMG-IV): sequencing the most valuable type-strain genomes for metagenomic binning, comparative biology and taxonomic classification.</title>
        <authorList>
            <person name="Goeker M."/>
        </authorList>
    </citation>
    <scope>NUCLEOTIDE SEQUENCE [LARGE SCALE GENOMIC DNA]</scope>
    <source>
        <strain evidence="1 2">DSM 23240</strain>
    </source>
</reference>
<dbReference type="AlphaFoldDB" id="A0A840RWX9"/>
<dbReference type="NCBIfam" id="NF040903">
    <property type="entry name" value="GguC"/>
    <property type="match status" value="1"/>
</dbReference>
<dbReference type="InterPro" id="IPR009645">
    <property type="entry name" value="GguC"/>
</dbReference>
<dbReference type="PIRSF" id="PIRSF033905">
    <property type="entry name" value="UCP033905"/>
    <property type="match status" value="1"/>
</dbReference>
<proteinExistence type="predicted"/>
<organism evidence="1 2">
    <name type="scientific">Glaciimonas immobilis</name>
    <dbReference type="NCBI Taxonomy" id="728004"/>
    <lineage>
        <taxon>Bacteria</taxon>
        <taxon>Pseudomonadati</taxon>
        <taxon>Pseudomonadota</taxon>
        <taxon>Betaproteobacteria</taxon>
        <taxon>Burkholderiales</taxon>
        <taxon>Oxalobacteraceae</taxon>
        <taxon>Glaciimonas</taxon>
    </lineage>
</organism>
<dbReference type="InterPro" id="IPR036663">
    <property type="entry name" value="Fumarylacetoacetase_C_sf"/>
</dbReference>
<evidence type="ECO:0000313" key="2">
    <source>
        <dbReference type="Proteomes" id="UP000571084"/>
    </source>
</evidence>
<dbReference type="EMBL" id="JACHHQ010000010">
    <property type="protein sequence ID" value="MBB5202093.1"/>
    <property type="molecule type" value="Genomic_DNA"/>
</dbReference>
<dbReference type="GO" id="GO:0003824">
    <property type="term" value="F:catalytic activity"/>
    <property type="evidence" value="ECO:0007669"/>
    <property type="project" value="InterPro"/>
</dbReference>